<keyword evidence="1" id="KW-0560">Oxidoreductase</keyword>
<accession>A0A812JPZ8</accession>
<evidence type="ECO:0000256" key="4">
    <source>
        <dbReference type="SAM" id="SignalP"/>
    </source>
</evidence>
<dbReference type="PANTHER" id="PTHR31356:SF66">
    <property type="entry name" value="CATALASE-PEROXIDASE"/>
    <property type="match status" value="1"/>
</dbReference>
<dbReference type="Pfam" id="PF00141">
    <property type="entry name" value="peroxidase"/>
    <property type="match status" value="1"/>
</dbReference>
<keyword evidence="4" id="KW-0732">Signal</keyword>
<reference evidence="6" key="1">
    <citation type="submission" date="2021-02" db="EMBL/GenBank/DDBJ databases">
        <authorList>
            <person name="Dougan E. K."/>
            <person name="Rhodes N."/>
            <person name="Thang M."/>
            <person name="Chan C."/>
        </authorList>
    </citation>
    <scope>NUCLEOTIDE SEQUENCE</scope>
</reference>
<feature type="domain" description="Plant heme peroxidase family profile" evidence="5">
    <location>
        <begin position="188"/>
        <end position="531"/>
    </location>
</feature>
<dbReference type="GO" id="GO:0000302">
    <property type="term" value="P:response to reactive oxygen species"/>
    <property type="evidence" value="ECO:0007669"/>
    <property type="project" value="TreeGrafter"/>
</dbReference>
<sequence>MTMTHSVLAIPVVAMSVLCMLRAPLSARAAECSMGEGSAGNVAAADPTTLIQKREAVKAVKAMDFHDSHKDGHASETERGREMASPPGAPWTAVEIKRVKKKLRNMMQNPAKAISEANIQVEKADRYGPSPARVVRLVFGTGGCDGCLDWQGVGRRSLTTALEHIYTRTDYPSGTPVLDASLKSTNKSRADLWALAGTVAVDVAMELNNKVCDAPEIGAEGQYHPRWGHSDCRVAAPRKIIFKTGRRDCSGHPFEEAFEPALQGIERRSYMTSKREAHPDPHGDGWKTLTYFKKNFGFSGREVVAIMGAHTIGTFHYNWKFSHKIFNNGYYRLLTLKRDWSQTGIVVNGKRLNYKDIKGEHPPGVWVAEEWRELPNGGPFQVVKKKVACTPCDAPPGHAWWDKWSVSRFGRPVMNHTFCCTNLKEGNFCNPQCVHEFDDAGIHETMLPSDLSLHRKLFQNDDGVPQGCGRWNGKWKGSLDCGDAYFSVGDVVEEFAENQTSWLAEFFDAYEKMLSNGYAADELTDVRAAAP</sequence>
<dbReference type="GO" id="GO:0042744">
    <property type="term" value="P:hydrogen peroxide catabolic process"/>
    <property type="evidence" value="ECO:0007669"/>
    <property type="project" value="TreeGrafter"/>
</dbReference>
<dbReference type="GO" id="GO:0034599">
    <property type="term" value="P:cellular response to oxidative stress"/>
    <property type="evidence" value="ECO:0007669"/>
    <property type="project" value="InterPro"/>
</dbReference>
<dbReference type="InterPro" id="IPR002016">
    <property type="entry name" value="Haem_peroxidase"/>
</dbReference>
<dbReference type="InterPro" id="IPR019793">
    <property type="entry name" value="Peroxidases_heam-ligand_BS"/>
</dbReference>
<evidence type="ECO:0000313" key="6">
    <source>
        <dbReference type="EMBL" id="CAE7212770.1"/>
    </source>
</evidence>
<comment type="caution">
    <text evidence="6">The sequence shown here is derived from an EMBL/GenBank/DDBJ whole genome shotgun (WGS) entry which is preliminary data.</text>
</comment>
<comment type="similarity">
    <text evidence="2">Belongs to the peroxidase family.</text>
</comment>
<dbReference type="GO" id="GO:0020037">
    <property type="term" value="F:heme binding"/>
    <property type="evidence" value="ECO:0007669"/>
    <property type="project" value="InterPro"/>
</dbReference>
<keyword evidence="7" id="KW-1185">Reference proteome</keyword>
<proteinExistence type="inferred from homology"/>
<dbReference type="PROSITE" id="PS50873">
    <property type="entry name" value="PEROXIDASE_4"/>
    <property type="match status" value="1"/>
</dbReference>
<dbReference type="InterPro" id="IPR010255">
    <property type="entry name" value="Haem_peroxidase_sf"/>
</dbReference>
<dbReference type="AlphaFoldDB" id="A0A812JPZ8"/>
<dbReference type="InterPro" id="IPR044831">
    <property type="entry name" value="Ccp1-like"/>
</dbReference>
<evidence type="ECO:0000256" key="1">
    <source>
        <dbReference type="ARBA" id="ARBA00023002"/>
    </source>
</evidence>
<dbReference type="SUPFAM" id="SSF48113">
    <property type="entry name" value="Heme-dependent peroxidases"/>
    <property type="match status" value="1"/>
</dbReference>
<dbReference type="OrthoDB" id="9970727at2759"/>
<feature type="compositionally biased region" description="Basic and acidic residues" evidence="3">
    <location>
        <begin position="66"/>
        <end position="82"/>
    </location>
</feature>
<evidence type="ECO:0000259" key="5">
    <source>
        <dbReference type="PROSITE" id="PS50873"/>
    </source>
</evidence>
<dbReference type="GO" id="GO:0004601">
    <property type="term" value="F:peroxidase activity"/>
    <property type="evidence" value="ECO:0007669"/>
    <property type="project" value="InterPro"/>
</dbReference>
<evidence type="ECO:0000313" key="7">
    <source>
        <dbReference type="Proteomes" id="UP000604046"/>
    </source>
</evidence>
<dbReference type="PANTHER" id="PTHR31356">
    <property type="entry name" value="THYLAKOID LUMENAL 29 KDA PROTEIN, CHLOROPLASTIC-RELATED"/>
    <property type="match status" value="1"/>
</dbReference>
<name>A0A812JPZ8_9DINO</name>
<feature type="signal peptide" evidence="4">
    <location>
        <begin position="1"/>
        <end position="29"/>
    </location>
</feature>
<dbReference type="PRINTS" id="PR00458">
    <property type="entry name" value="PEROXIDASE"/>
</dbReference>
<feature type="region of interest" description="Disordered" evidence="3">
    <location>
        <begin position="66"/>
        <end position="89"/>
    </location>
</feature>
<dbReference type="PROSITE" id="PS00435">
    <property type="entry name" value="PEROXIDASE_1"/>
    <property type="match status" value="1"/>
</dbReference>
<dbReference type="EMBL" id="CAJNDS010000502">
    <property type="protein sequence ID" value="CAE7212770.1"/>
    <property type="molecule type" value="Genomic_DNA"/>
</dbReference>
<dbReference type="Gene3D" id="1.10.420.10">
    <property type="entry name" value="Peroxidase, domain 2"/>
    <property type="match status" value="1"/>
</dbReference>
<dbReference type="Proteomes" id="UP000604046">
    <property type="component" value="Unassembled WGS sequence"/>
</dbReference>
<organism evidence="6 7">
    <name type="scientific">Symbiodinium natans</name>
    <dbReference type="NCBI Taxonomy" id="878477"/>
    <lineage>
        <taxon>Eukaryota</taxon>
        <taxon>Sar</taxon>
        <taxon>Alveolata</taxon>
        <taxon>Dinophyceae</taxon>
        <taxon>Suessiales</taxon>
        <taxon>Symbiodiniaceae</taxon>
        <taxon>Symbiodinium</taxon>
    </lineage>
</organism>
<evidence type="ECO:0000256" key="2">
    <source>
        <dbReference type="RuleBase" id="RU004241"/>
    </source>
</evidence>
<feature type="chain" id="PRO_5032997217" evidence="4">
    <location>
        <begin position="30"/>
        <end position="531"/>
    </location>
</feature>
<gene>
    <name evidence="6" type="primary">APX1</name>
    <name evidence="6" type="ORF">SNAT2548_LOCUS7241</name>
</gene>
<protein>
    <submittedName>
        <fullName evidence="6">APX1 protein</fullName>
    </submittedName>
</protein>
<evidence type="ECO:0000256" key="3">
    <source>
        <dbReference type="SAM" id="MobiDB-lite"/>
    </source>
</evidence>